<dbReference type="Pfam" id="PF00970">
    <property type="entry name" value="FAD_binding_6"/>
    <property type="match status" value="1"/>
</dbReference>
<dbReference type="InterPro" id="IPR001709">
    <property type="entry name" value="Flavoprot_Pyr_Nucl_cyt_Rdtase"/>
</dbReference>
<feature type="binding site" evidence="16">
    <location>
        <position position="114"/>
    </location>
    <ligand>
        <name>FAD</name>
        <dbReference type="ChEBI" id="CHEBI:57692"/>
    </ligand>
</feature>
<evidence type="ECO:0000256" key="3">
    <source>
        <dbReference type="ARBA" id="ARBA00005156"/>
    </source>
</evidence>
<dbReference type="AlphaFoldDB" id="A0A9N8ZZG6"/>
<feature type="binding site" evidence="16">
    <location>
        <position position="140"/>
    </location>
    <ligand>
        <name>FAD</name>
        <dbReference type="ChEBI" id="CHEBI:57692"/>
    </ligand>
</feature>
<sequence length="304" mass="34177">MHDLLTMKTVVELGISAGILVGFKAYFPDQFPFVTIVVIVAWFKYLYIDRETQVKKPVLNPNEWKKFPLIEKHKISHNVALYRFGLPNQDDILGLPVGQHISVQADIGGKLVQRSYTPTSSDDDRGFFDLLIKTYPNGLVSKYIERLEINQTLTVKGPKGQFKYRPGLVRAFGMIAGGTGITPMLQIIRAILKNPEDKTSISLIFANVNFDDILLKDELDQLAEHNENFKVYYVLNNPPEGWTGGIGYVSAEMIKKHCPPPANDIKMLLCGPGPMVTAMTKITDSLGYEKPRALSKLEDQVFKF</sequence>
<organism evidence="20 21">
    <name type="scientific">Ambispora leptoticha</name>
    <dbReference type="NCBI Taxonomy" id="144679"/>
    <lineage>
        <taxon>Eukaryota</taxon>
        <taxon>Fungi</taxon>
        <taxon>Fungi incertae sedis</taxon>
        <taxon>Mucoromycota</taxon>
        <taxon>Glomeromycotina</taxon>
        <taxon>Glomeromycetes</taxon>
        <taxon>Archaeosporales</taxon>
        <taxon>Ambisporaceae</taxon>
        <taxon>Ambispora</taxon>
    </lineage>
</organism>
<dbReference type="Proteomes" id="UP000789508">
    <property type="component" value="Unassembled WGS sequence"/>
</dbReference>
<keyword evidence="13 18" id="KW-0472">Membrane</keyword>
<dbReference type="InterPro" id="IPR001433">
    <property type="entry name" value="OxRdtase_FAD/NAD-bd"/>
</dbReference>
<dbReference type="InterPro" id="IPR039261">
    <property type="entry name" value="FNR_nucleotide-bd"/>
</dbReference>
<evidence type="ECO:0000256" key="18">
    <source>
        <dbReference type="SAM" id="Phobius"/>
    </source>
</evidence>
<dbReference type="SUPFAM" id="SSF63380">
    <property type="entry name" value="Riboflavin synthase domain-like"/>
    <property type="match status" value="1"/>
</dbReference>
<keyword evidence="6 18" id="KW-0812">Transmembrane</keyword>
<evidence type="ECO:0000259" key="19">
    <source>
        <dbReference type="PROSITE" id="PS51384"/>
    </source>
</evidence>
<feature type="domain" description="FAD-binding FR-type" evidence="19">
    <location>
        <begin position="62"/>
        <end position="165"/>
    </location>
</feature>
<keyword evidence="8 16" id="KW-0274">FAD</keyword>
<dbReference type="PROSITE" id="PS51384">
    <property type="entry name" value="FAD_FR"/>
    <property type="match status" value="1"/>
</dbReference>
<dbReference type="GO" id="GO:0090524">
    <property type="term" value="F:cytochrome-b5 reductase activity, acting on NADH"/>
    <property type="evidence" value="ECO:0007669"/>
    <property type="project" value="UniProtKB-EC"/>
</dbReference>
<dbReference type="EC" id="1.6.2.2" evidence="17"/>
<dbReference type="FunFam" id="3.40.50.80:FF:000019">
    <property type="entry name" value="NADH-cytochrome b5 reductase"/>
    <property type="match status" value="1"/>
</dbReference>
<feature type="binding site" evidence="16">
    <location>
        <position position="131"/>
    </location>
    <ligand>
        <name>FAD</name>
        <dbReference type="ChEBI" id="CHEBI:57692"/>
    </ligand>
</feature>
<comment type="caution">
    <text evidence="20">The sequence shown here is derived from an EMBL/GenBank/DDBJ whole genome shotgun (WGS) entry which is preliminary data.</text>
</comment>
<gene>
    <name evidence="20" type="ORF">ALEPTO_LOCUS4119</name>
</gene>
<evidence type="ECO:0000256" key="5">
    <source>
        <dbReference type="ARBA" id="ARBA00022630"/>
    </source>
</evidence>
<comment type="cofactor">
    <cofactor evidence="1 16 17">
        <name>FAD</name>
        <dbReference type="ChEBI" id="CHEBI:57692"/>
    </cofactor>
</comment>
<dbReference type="FunFam" id="2.40.30.10:FF:000032">
    <property type="entry name" value="NADH-cytochrome b5 reductase"/>
    <property type="match status" value="1"/>
</dbReference>
<keyword evidence="10 17" id="KW-0560">Oxidoreductase</keyword>
<evidence type="ECO:0000256" key="13">
    <source>
        <dbReference type="ARBA" id="ARBA00023136"/>
    </source>
</evidence>
<feature type="binding site" evidence="16">
    <location>
        <position position="116"/>
    </location>
    <ligand>
        <name>FAD</name>
        <dbReference type="ChEBI" id="CHEBI:57692"/>
    </ligand>
</feature>
<evidence type="ECO:0000256" key="6">
    <source>
        <dbReference type="ARBA" id="ARBA00022692"/>
    </source>
</evidence>
<proteinExistence type="inferred from homology"/>
<comment type="subcellular location">
    <subcellularLocation>
        <location evidence="2">Mitochondrion outer membrane</location>
    </subcellularLocation>
</comment>
<comment type="catalytic activity">
    <reaction evidence="15">
        <text>2 Fe(3+)-[Dph3] + NADH = 2 Fe(2+)-[Dph3] + NAD(+) + H(+)</text>
        <dbReference type="Rhea" id="RHEA:71231"/>
        <dbReference type="Rhea" id="RHEA-COMP:18002"/>
        <dbReference type="Rhea" id="RHEA-COMP:18003"/>
        <dbReference type="ChEBI" id="CHEBI:15378"/>
        <dbReference type="ChEBI" id="CHEBI:29033"/>
        <dbReference type="ChEBI" id="CHEBI:29034"/>
        <dbReference type="ChEBI" id="CHEBI:57540"/>
        <dbReference type="ChEBI" id="CHEBI:57945"/>
        <dbReference type="ChEBI" id="CHEBI:83228"/>
    </reaction>
    <physiologicalReaction direction="left-to-right" evidence="15">
        <dbReference type="Rhea" id="RHEA:71232"/>
    </physiologicalReaction>
</comment>
<dbReference type="CDD" id="cd06183">
    <property type="entry name" value="cyt_b5_reduct_like"/>
    <property type="match status" value="1"/>
</dbReference>
<dbReference type="InterPro" id="IPR017938">
    <property type="entry name" value="Riboflavin_synthase-like_b-brl"/>
</dbReference>
<comment type="catalytic activity">
    <reaction evidence="14 17">
        <text>2 Fe(III)-[cytochrome b5] + NADH = 2 Fe(II)-[cytochrome b5] + NAD(+) + H(+)</text>
        <dbReference type="Rhea" id="RHEA:46680"/>
        <dbReference type="Rhea" id="RHEA-COMP:10438"/>
        <dbReference type="Rhea" id="RHEA-COMP:10439"/>
        <dbReference type="ChEBI" id="CHEBI:15378"/>
        <dbReference type="ChEBI" id="CHEBI:29033"/>
        <dbReference type="ChEBI" id="CHEBI:29034"/>
        <dbReference type="ChEBI" id="CHEBI:57540"/>
        <dbReference type="ChEBI" id="CHEBI:57945"/>
        <dbReference type="EC" id="1.6.2.2"/>
    </reaction>
</comment>
<feature type="binding site" evidence="16">
    <location>
        <position position="182"/>
    </location>
    <ligand>
        <name>FAD</name>
        <dbReference type="ChEBI" id="CHEBI:57692"/>
    </ligand>
</feature>
<evidence type="ECO:0000256" key="7">
    <source>
        <dbReference type="ARBA" id="ARBA00022787"/>
    </source>
</evidence>
<dbReference type="Gene3D" id="3.40.50.80">
    <property type="entry name" value="Nucleotide-binding domain of ferredoxin-NADP reductase (FNR) module"/>
    <property type="match status" value="1"/>
</dbReference>
<evidence type="ECO:0000256" key="11">
    <source>
        <dbReference type="ARBA" id="ARBA00023027"/>
    </source>
</evidence>
<evidence type="ECO:0000256" key="15">
    <source>
        <dbReference type="ARBA" id="ARBA00049138"/>
    </source>
</evidence>
<evidence type="ECO:0000256" key="1">
    <source>
        <dbReference type="ARBA" id="ARBA00001974"/>
    </source>
</evidence>
<dbReference type="PRINTS" id="PR00371">
    <property type="entry name" value="FPNCR"/>
</dbReference>
<dbReference type="PANTHER" id="PTHR19370">
    <property type="entry name" value="NADH-CYTOCHROME B5 REDUCTASE"/>
    <property type="match status" value="1"/>
</dbReference>
<dbReference type="InterPro" id="IPR001834">
    <property type="entry name" value="CBR-like"/>
</dbReference>
<evidence type="ECO:0000256" key="4">
    <source>
        <dbReference type="ARBA" id="ARBA00006105"/>
    </source>
</evidence>
<evidence type="ECO:0000256" key="14">
    <source>
        <dbReference type="ARBA" id="ARBA00047682"/>
    </source>
</evidence>
<evidence type="ECO:0000256" key="8">
    <source>
        <dbReference type="ARBA" id="ARBA00022827"/>
    </source>
</evidence>
<evidence type="ECO:0000256" key="17">
    <source>
        <dbReference type="RuleBase" id="RU361226"/>
    </source>
</evidence>
<evidence type="ECO:0000313" key="20">
    <source>
        <dbReference type="EMBL" id="CAG8513964.1"/>
    </source>
</evidence>
<feature type="transmembrane region" description="Helical" evidence="18">
    <location>
        <begin position="30"/>
        <end position="47"/>
    </location>
</feature>
<dbReference type="InterPro" id="IPR017927">
    <property type="entry name" value="FAD-bd_FR_type"/>
</dbReference>
<keyword evidence="12" id="KW-0496">Mitochondrion</keyword>
<dbReference type="PANTHER" id="PTHR19370:SF184">
    <property type="entry name" value="NADH-CYTOCHROME B5 REDUCTASE-LIKE"/>
    <property type="match status" value="1"/>
</dbReference>
<dbReference type="Gene3D" id="2.40.30.10">
    <property type="entry name" value="Translation factors"/>
    <property type="match status" value="1"/>
</dbReference>
<evidence type="ECO:0000313" key="21">
    <source>
        <dbReference type="Proteomes" id="UP000789508"/>
    </source>
</evidence>
<protein>
    <recommendedName>
        <fullName evidence="17">NADH-cytochrome b5 reductase</fullName>
        <ecNumber evidence="17">1.6.2.2</ecNumber>
    </recommendedName>
</protein>
<dbReference type="GO" id="GO:0005741">
    <property type="term" value="C:mitochondrial outer membrane"/>
    <property type="evidence" value="ECO:0007669"/>
    <property type="project" value="UniProtKB-SubCell"/>
</dbReference>
<evidence type="ECO:0000256" key="10">
    <source>
        <dbReference type="ARBA" id="ARBA00023002"/>
    </source>
</evidence>
<comment type="pathway">
    <text evidence="3">Protein modification; peptidyl-diphthamide biosynthesis.</text>
</comment>
<comment type="similarity">
    <text evidence="4 17">Belongs to the flavoprotein pyridine nucleotide cytochrome reductase family.</text>
</comment>
<keyword evidence="11 17" id="KW-0520">NAD</keyword>
<dbReference type="InterPro" id="IPR008333">
    <property type="entry name" value="Cbr1-like_FAD-bd_dom"/>
</dbReference>
<keyword evidence="21" id="KW-1185">Reference proteome</keyword>
<evidence type="ECO:0000256" key="9">
    <source>
        <dbReference type="ARBA" id="ARBA00022989"/>
    </source>
</evidence>
<keyword evidence="7" id="KW-1000">Mitochondrion outer membrane</keyword>
<evidence type="ECO:0000256" key="2">
    <source>
        <dbReference type="ARBA" id="ARBA00004294"/>
    </source>
</evidence>
<keyword evidence="5 16" id="KW-0285">Flavoprotein</keyword>
<dbReference type="EMBL" id="CAJVPS010000890">
    <property type="protein sequence ID" value="CAG8513964.1"/>
    <property type="molecule type" value="Genomic_DNA"/>
</dbReference>
<dbReference type="OrthoDB" id="432685at2759"/>
<accession>A0A9N8ZZG6</accession>
<evidence type="ECO:0000256" key="12">
    <source>
        <dbReference type="ARBA" id="ARBA00023128"/>
    </source>
</evidence>
<keyword evidence="9 18" id="KW-1133">Transmembrane helix</keyword>
<dbReference type="SUPFAM" id="SSF52343">
    <property type="entry name" value="Ferredoxin reductase-like, C-terminal NADP-linked domain"/>
    <property type="match status" value="1"/>
</dbReference>
<dbReference type="Pfam" id="PF00175">
    <property type="entry name" value="NAD_binding_1"/>
    <property type="match status" value="1"/>
</dbReference>
<name>A0A9N8ZZG6_9GLOM</name>
<dbReference type="PRINTS" id="PR00406">
    <property type="entry name" value="CYTB5RDTASE"/>
</dbReference>
<feature type="binding site" evidence="16">
    <location>
        <position position="133"/>
    </location>
    <ligand>
        <name>FAD</name>
        <dbReference type="ChEBI" id="CHEBI:57692"/>
    </ligand>
</feature>
<feature type="binding site" evidence="16">
    <location>
        <position position="141"/>
    </location>
    <ligand>
        <name>FAD</name>
        <dbReference type="ChEBI" id="CHEBI:57692"/>
    </ligand>
</feature>
<reference evidence="20" key="1">
    <citation type="submission" date="2021-06" db="EMBL/GenBank/DDBJ databases">
        <authorList>
            <person name="Kallberg Y."/>
            <person name="Tangrot J."/>
            <person name="Rosling A."/>
        </authorList>
    </citation>
    <scope>NUCLEOTIDE SEQUENCE</scope>
    <source>
        <strain evidence="20">FL130A</strain>
    </source>
</reference>
<evidence type="ECO:0000256" key="16">
    <source>
        <dbReference type="PIRSR" id="PIRSR601834-1"/>
    </source>
</evidence>